<sequence>MLTRTMSMAATGLVAALALTACAGSADSGSGGAAGKGMVAQLTFPAEVTGAAGGLGDFNPYATQPLTRFWVYEPLIIKNGLSCEETPWLATKADWTDDQTLAITIRDGVKWSDGQPFTAKDVAFTFNLGKQYAGLDKAGVWNDTFGAPAESVTAEGNVVTMKFSGNAAAKYDEIIKQPMLPEHVYSKVGDPTKYVDKKPVGTGPYELGSYNGRRLVLDRRPDYWQADKVKVQKIVQEGQYDASQAALKLRSGELDAYWGEIPNPEKTFVSADPKVNHFWFAPNGMTVLTGNLKQKPFDDPKFREAVSYAMDKEAMSTKATYGIMKPASQTGLKLPSMQKLLPDSVANSDTVIPFDVAKANQMLDAAGYRKGADGKRTNPDGSPLAVNFSVQAGFIDYQAIADVIAKGLNSVGVQTKVTASAPDSVDQQKKTGEYTAMLEYLHGGCELARNIGAKLSSKQFPTEKEVRSNVGRFSDPQVDATVAALEKATDQAEQKTEVGKLVDVMMTQFPVTPLIYAPTRILYRTDKAVGWPSEQDPYANPSDDRLLVLTRLSSAK</sequence>
<keyword evidence="3" id="KW-0813">Transport</keyword>
<gene>
    <name evidence="7" type="ORF">JQN70_12270</name>
</gene>
<dbReference type="InterPro" id="IPR030678">
    <property type="entry name" value="Peptide/Ni-bd"/>
</dbReference>
<comment type="subcellular location">
    <subcellularLocation>
        <location evidence="1">Cell membrane</location>
        <topology evidence="1">Lipid-anchor</topology>
    </subcellularLocation>
</comment>
<reference evidence="7" key="1">
    <citation type="submission" date="2021-02" db="EMBL/GenBank/DDBJ databases">
        <title>Phycicoccus sp. MQZ13P-5T, whole genome shotgun sequence.</title>
        <authorList>
            <person name="Tuo L."/>
        </authorList>
    </citation>
    <scope>NUCLEOTIDE SEQUENCE</scope>
    <source>
        <strain evidence="7">MQZ13P-5</strain>
    </source>
</reference>
<feature type="chain" id="PRO_5047250596" evidence="5">
    <location>
        <begin position="24"/>
        <end position="556"/>
    </location>
</feature>
<evidence type="ECO:0000256" key="4">
    <source>
        <dbReference type="ARBA" id="ARBA00022729"/>
    </source>
</evidence>
<proteinExistence type="inferred from homology"/>
<name>A0ABS2CMW9_9MICO</name>
<evidence type="ECO:0000256" key="3">
    <source>
        <dbReference type="ARBA" id="ARBA00022448"/>
    </source>
</evidence>
<dbReference type="PROSITE" id="PS01040">
    <property type="entry name" value="SBP_BACTERIAL_5"/>
    <property type="match status" value="1"/>
</dbReference>
<accession>A0ABS2CMW9</accession>
<feature type="domain" description="Solute-binding protein family 5" evidence="6">
    <location>
        <begin position="86"/>
        <end position="439"/>
    </location>
</feature>
<evidence type="ECO:0000259" key="6">
    <source>
        <dbReference type="Pfam" id="PF00496"/>
    </source>
</evidence>
<evidence type="ECO:0000313" key="8">
    <source>
        <dbReference type="Proteomes" id="UP001430172"/>
    </source>
</evidence>
<comment type="caution">
    <text evidence="7">The sequence shown here is derived from an EMBL/GenBank/DDBJ whole genome shotgun (WGS) entry which is preliminary data.</text>
</comment>
<dbReference type="PANTHER" id="PTHR30290">
    <property type="entry name" value="PERIPLASMIC BINDING COMPONENT OF ABC TRANSPORTER"/>
    <property type="match status" value="1"/>
</dbReference>
<dbReference type="PANTHER" id="PTHR30290:SF9">
    <property type="entry name" value="OLIGOPEPTIDE-BINDING PROTEIN APPA"/>
    <property type="match status" value="1"/>
</dbReference>
<dbReference type="Pfam" id="PF00496">
    <property type="entry name" value="SBP_bac_5"/>
    <property type="match status" value="1"/>
</dbReference>
<keyword evidence="8" id="KW-1185">Reference proteome</keyword>
<evidence type="ECO:0000256" key="1">
    <source>
        <dbReference type="ARBA" id="ARBA00004193"/>
    </source>
</evidence>
<evidence type="ECO:0000313" key="7">
    <source>
        <dbReference type="EMBL" id="MBM6401168.1"/>
    </source>
</evidence>
<dbReference type="Gene3D" id="3.90.76.10">
    <property type="entry name" value="Dipeptide-binding Protein, Domain 1"/>
    <property type="match status" value="1"/>
</dbReference>
<protein>
    <submittedName>
        <fullName evidence="7">ABC transporter substrate-binding protein</fullName>
    </submittedName>
</protein>
<evidence type="ECO:0000256" key="5">
    <source>
        <dbReference type="SAM" id="SignalP"/>
    </source>
</evidence>
<dbReference type="PROSITE" id="PS51257">
    <property type="entry name" value="PROKAR_LIPOPROTEIN"/>
    <property type="match status" value="1"/>
</dbReference>
<dbReference type="Gene3D" id="3.40.190.10">
    <property type="entry name" value="Periplasmic binding protein-like II"/>
    <property type="match status" value="1"/>
</dbReference>
<dbReference type="PIRSF" id="PIRSF002741">
    <property type="entry name" value="MppA"/>
    <property type="match status" value="1"/>
</dbReference>
<dbReference type="RefSeq" id="WP_204131641.1">
    <property type="nucleotide sequence ID" value="NZ_JAFDVD010000013.1"/>
</dbReference>
<keyword evidence="4 5" id="KW-0732">Signal</keyword>
<feature type="signal peptide" evidence="5">
    <location>
        <begin position="1"/>
        <end position="23"/>
    </location>
</feature>
<dbReference type="InterPro" id="IPR039424">
    <property type="entry name" value="SBP_5"/>
</dbReference>
<organism evidence="7 8">
    <name type="scientific">Phycicoccus sonneratiae</name>
    <dbReference type="NCBI Taxonomy" id="2807628"/>
    <lineage>
        <taxon>Bacteria</taxon>
        <taxon>Bacillati</taxon>
        <taxon>Actinomycetota</taxon>
        <taxon>Actinomycetes</taxon>
        <taxon>Micrococcales</taxon>
        <taxon>Intrasporangiaceae</taxon>
        <taxon>Phycicoccus</taxon>
    </lineage>
</organism>
<evidence type="ECO:0000256" key="2">
    <source>
        <dbReference type="ARBA" id="ARBA00005695"/>
    </source>
</evidence>
<dbReference type="CDD" id="cd08509">
    <property type="entry name" value="PBP2_TmCBP_oligosaccharides_like"/>
    <property type="match status" value="1"/>
</dbReference>
<dbReference type="InterPro" id="IPR000914">
    <property type="entry name" value="SBP_5_dom"/>
</dbReference>
<dbReference type="InterPro" id="IPR023765">
    <property type="entry name" value="SBP_5_CS"/>
</dbReference>
<dbReference type="Gene3D" id="3.10.105.10">
    <property type="entry name" value="Dipeptide-binding Protein, Domain 3"/>
    <property type="match status" value="1"/>
</dbReference>
<dbReference type="SUPFAM" id="SSF53850">
    <property type="entry name" value="Periplasmic binding protein-like II"/>
    <property type="match status" value="1"/>
</dbReference>
<comment type="similarity">
    <text evidence="2">Belongs to the bacterial solute-binding protein 5 family.</text>
</comment>
<dbReference type="EMBL" id="JAFDVD010000013">
    <property type="protein sequence ID" value="MBM6401168.1"/>
    <property type="molecule type" value="Genomic_DNA"/>
</dbReference>
<dbReference type="Proteomes" id="UP001430172">
    <property type="component" value="Unassembled WGS sequence"/>
</dbReference>